<feature type="signal peptide" evidence="3">
    <location>
        <begin position="1"/>
        <end position="20"/>
    </location>
</feature>
<dbReference type="PANTHER" id="PTHR12000">
    <property type="entry name" value="HEMOGLOBINASE FAMILY MEMBER"/>
    <property type="match status" value="1"/>
</dbReference>
<dbReference type="PRINTS" id="PR00776">
    <property type="entry name" value="HEMOGLOBNASE"/>
</dbReference>
<evidence type="ECO:0000256" key="1">
    <source>
        <dbReference type="ARBA" id="ARBA00009941"/>
    </source>
</evidence>
<name>A0A183A8Z7_9TREM</name>
<dbReference type="InterPro" id="IPR046427">
    <property type="entry name" value="Legumain_prodom_sf"/>
</dbReference>
<dbReference type="AlphaFoldDB" id="A0A183A8Z7"/>
<dbReference type="GO" id="GO:0006624">
    <property type="term" value="P:vacuolar protein processing"/>
    <property type="evidence" value="ECO:0007669"/>
    <property type="project" value="TreeGrafter"/>
</dbReference>
<dbReference type="Proteomes" id="UP000272942">
    <property type="component" value="Unassembled WGS sequence"/>
</dbReference>
<reference evidence="6" key="1">
    <citation type="submission" date="2016-06" db="UniProtKB">
        <authorList>
            <consortium name="WormBaseParasite"/>
        </authorList>
    </citation>
    <scope>IDENTIFICATION</scope>
</reference>
<dbReference type="OrthoDB" id="9973749at2759"/>
<gene>
    <name evidence="4" type="ORF">ECPE_LOCUS3432</name>
</gene>
<evidence type="ECO:0000256" key="3">
    <source>
        <dbReference type="SAM" id="SignalP"/>
    </source>
</evidence>
<dbReference type="Pfam" id="PF01650">
    <property type="entry name" value="Peptidase_C13"/>
    <property type="match status" value="1"/>
</dbReference>
<evidence type="ECO:0000313" key="6">
    <source>
        <dbReference type="WBParaSite" id="ECPE_0000343501-mRNA-1"/>
    </source>
</evidence>
<keyword evidence="5" id="KW-1185">Reference proteome</keyword>
<dbReference type="GO" id="GO:0004197">
    <property type="term" value="F:cysteine-type endopeptidase activity"/>
    <property type="evidence" value="ECO:0007669"/>
    <property type="project" value="TreeGrafter"/>
</dbReference>
<dbReference type="EMBL" id="UZAN01040397">
    <property type="protein sequence ID" value="VDP69506.1"/>
    <property type="molecule type" value="Genomic_DNA"/>
</dbReference>
<organism evidence="6">
    <name type="scientific">Echinostoma caproni</name>
    <dbReference type="NCBI Taxonomy" id="27848"/>
    <lineage>
        <taxon>Eukaryota</taxon>
        <taxon>Metazoa</taxon>
        <taxon>Spiralia</taxon>
        <taxon>Lophotrochozoa</taxon>
        <taxon>Platyhelminthes</taxon>
        <taxon>Trematoda</taxon>
        <taxon>Digenea</taxon>
        <taxon>Plagiorchiida</taxon>
        <taxon>Echinostomata</taxon>
        <taxon>Echinostomatoidea</taxon>
        <taxon>Echinostomatidae</taxon>
        <taxon>Echinostoma</taxon>
    </lineage>
</organism>
<dbReference type="Gene3D" id="1.10.132.130">
    <property type="match status" value="1"/>
</dbReference>
<dbReference type="CDD" id="cd21115">
    <property type="entry name" value="legumain_C"/>
    <property type="match status" value="1"/>
</dbReference>
<feature type="active site" description="Nucleophile" evidence="2">
    <location>
        <position position="129"/>
    </location>
</feature>
<evidence type="ECO:0000256" key="2">
    <source>
        <dbReference type="PIRSR" id="PIRSR019663-1"/>
    </source>
</evidence>
<dbReference type="PANTHER" id="PTHR12000:SF42">
    <property type="entry name" value="LEGUMAIN"/>
    <property type="match status" value="1"/>
</dbReference>
<keyword evidence="3" id="KW-0732">Signal</keyword>
<dbReference type="InterPro" id="IPR001096">
    <property type="entry name" value="Peptidase_C13"/>
</dbReference>
<dbReference type="InterPro" id="IPR048501">
    <property type="entry name" value="Legum_prodom"/>
</dbReference>
<proteinExistence type="inferred from homology"/>
<dbReference type="Gene3D" id="3.40.50.1460">
    <property type="match status" value="2"/>
</dbReference>
<reference evidence="4 5" key="2">
    <citation type="submission" date="2018-11" db="EMBL/GenBank/DDBJ databases">
        <authorList>
            <consortium name="Pathogen Informatics"/>
        </authorList>
    </citation>
    <scope>NUCLEOTIDE SEQUENCE [LARGE SCALE GENOMIC DNA]</scope>
    <source>
        <strain evidence="4 5">Egypt</strain>
    </source>
</reference>
<protein>
    <submittedName>
        <fullName evidence="6">Legumain</fullName>
    </submittedName>
</protein>
<comment type="similarity">
    <text evidence="1">Belongs to the peptidase C13 family.</text>
</comment>
<dbReference type="WBParaSite" id="ECPE_0000343501-mRNA-1">
    <property type="protein sequence ID" value="ECPE_0000343501-mRNA-1"/>
    <property type="gene ID" value="ECPE_0000343501"/>
</dbReference>
<dbReference type="GO" id="GO:0051603">
    <property type="term" value="P:proteolysis involved in protein catabolic process"/>
    <property type="evidence" value="ECO:0007669"/>
    <property type="project" value="TreeGrafter"/>
</dbReference>
<evidence type="ECO:0000313" key="4">
    <source>
        <dbReference type="EMBL" id="VDP69506.1"/>
    </source>
</evidence>
<accession>A0A183A8Z7</accession>
<dbReference type="GO" id="GO:0005773">
    <property type="term" value="C:vacuole"/>
    <property type="evidence" value="ECO:0007669"/>
    <property type="project" value="GOC"/>
</dbReference>
<dbReference type="PIRSF" id="PIRSF019663">
    <property type="entry name" value="Legumain"/>
    <property type="match status" value="1"/>
</dbReference>
<feature type="chain" id="PRO_5043137890" evidence="3">
    <location>
        <begin position="21"/>
        <end position="262"/>
    </location>
</feature>
<feature type="active site" evidence="2">
    <location>
        <position position="88"/>
    </location>
</feature>
<evidence type="ECO:0000313" key="5">
    <source>
        <dbReference type="Proteomes" id="UP000272942"/>
    </source>
</evidence>
<sequence length="262" mass="30457">MRLSLFFLTLLATYASQICANRSKHWAVLVAGSQGWDNYRHQSDVAHAYQLVRQNGIPPQNIITMMVDDVASYREGPNDKVFIYMADHGSSGRFHFPTEKLQAQVFIQTLVWLNQARRYKRMLIYIEACSSGSMFEGLLPPNIKNQVHLFQLKRRLSVNQSPEQLELARRRLNRATQLARMARETVDDIVEQVYRSVTPSNPRIDIYEVLDCHNTITEQFEIKCFSPYQVPEAVYEMSKFYRLCELGYDTKSVVQEIFDRCG</sequence>